<dbReference type="EMBL" id="JANDBC010000001">
    <property type="protein sequence ID" value="MCP9291350.1"/>
    <property type="molecule type" value="Genomic_DNA"/>
</dbReference>
<accession>A0A9X2L332</accession>
<protein>
    <submittedName>
        <fullName evidence="2">ATP-dependent Clp protease adaptor ClpS</fullName>
    </submittedName>
</protein>
<dbReference type="InterPro" id="IPR014719">
    <property type="entry name" value="Ribosomal_bL12_C/ClpS-like"/>
</dbReference>
<evidence type="ECO:0000313" key="3">
    <source>
        <dbReference type="Proteomes" id="UP001139125"/>
    </source>
</evidence>
<dbReference type="GO" id="GO:0030163">
    <property type="term" value="P:protein catabolic process"/>
    <property type="evidence" value="ECO:0007669"/>
    <property type="project" value="InterPro"/>
</dbReference>
<comment type="caution">
    <text evidence="2">The sequence shown here is derived from an EMBL/GenBank/DDBJ whole genome shotgun (WGS) entry which is preliminary data.</text>
</comment>
<keyword evidence="2" id="KW-0645">Protease</keyword>
<dbReference type="Proteomes" id="UP001139125">
    <property type="component" value="Unassembled WGS sequence"/>
</dbReference>
<sequence>MLSGTEVEETTETKEKEEVKDAVDTPWRLILYDDDIHTFDEVISQLMKATGCSLSEAEDKTWKVHNEGKALVHEGEFEECLRIDGVLKEIQLVTEIKG</sequence>
<dbReference type="AlphaFoldDB" id="A0A9X2L332"/>
<reference evidence="2" key="1">
    <citation type="submission" date="2022-06" db="EMBL/GenBank/DDBJ databases">
        <title>Gracilimonas sp. CAU 1638 isolated from sea sediment.</title>
        <authorList>
            <person name="Kim W."/>
        </authorList>
    </citation>
    <scope>NUCLEOTIDE SEQUENCE</scope>
    <source>
        <strain evidence="2">CAU 1638</strain>
    </source>
</reference>
<organism evidence="2 3">
    <name type="scientific">Gracilimonas sediminicola</name>
    <dbReference type="NCBI Taxonomy" id="2952158"/>
    <lineage>
        <taxon>Bacteria</taxon>
        <taxon>Pseudomonadati</taxon>
        <taxon>Balneolota</taxon>
        <taxon>Balneolia</taxon>
        <taxon>Balneolales</taxon>
        <taxon>Balneolaceae</taxon>
        <taxon>Gracilimonas</taxon>
    </lineage>
</organism>
<dbReference type="Pfam" id="PF02617">
    <property type="entry name" value="ClpS"/>
    <property type="match status" value="1"/>
</dbReference>
<gene>
    <name evidence="2" type="ORF">NM125_07120</name>
</gene>
<evidence type="ECO:0000259" key="1">
    <source>
        <dbReference type="Pfam" id="PF02617"/>
    </source>
</evidence>
<proteinExistence type="predicted"/>
<dbReference type="GO" id="GO:0008233">
    <property type="term" value="F:peptidase activity"/>
    <property type="evidence" value="ECO:0007669"/>
    <property type="project" value="UniProtKB-KW"/>
</dbReference>
<dbReference type="InterPro" id="IPR003769">
    <property type="entry name" value="ClpS_core"/>
</dbReference>
<evidence type="ECO:0000313" key="2">
    <source>
        <dbReference type="EMBL" id="MCP9291350.1"/>
    </source>
</evidence>
<dbReference type="GO" id="GO:0006508">
    <property type="term" value="P:proteolysis"/>
    <property type="evidence" value="ECO:0007669"/>
    <property type="project" value="UniProtKB-KW"/>
</dbReference>
<keyword evidence="2" id="KW-0378">Hydrolase</keyword>
<dbReference type="Gene3D" id="3.30.1390.10">
    <property type="match status" value="1"/>
</dbReference>
<dbReference type="SUPFAM" id="SSF54736">
    <property type="entry name" value="ClpS-like"/>
    <property type="match status" value="1"/>
</dbReference>
<feature type="domain" description="Adaptor protein ClpS core" evidence="1">
    <location>
        <begin position="25"/>
        <end position="81"/>
    </location>
</feature>
<name>A0A9X2L332_9BACT</name>
<keyword evidence="3" id="KW-1185">Reference proteome</keyword>